<feature type="region of interest" description="Disordered" evidence="13">
    <location>
        <begin position="521"/>
        <end position="578"/>
    </location>
</feature>
<dbReference type="GO" id="GO:0005634">
    <property type="term" value="C:nucleus"/>
    <property type="evidence" value="ECO:0007669"/>
    <property type="project" value="UniProtKB-SubCell"/>
</dbReference>
<dbReference type="InterPro" id="IPR043044">
    <property type="entry name" value="TPA1/Ofd1_C"/>
</dbReference>
<proteinExistence type="inferred from homology"/>
<evidence type="ECO:0000256" key="11">
    <source>
        <dbReference type="ARBA" id="ARBA00051966"/>
    </source>
</evidence>
<comment type="similarity">
    <text evidence="3">Belongs to the TPA1 family.</text>
</comment>
<evidence type="ECO:0000256" key="13">
    <source>
        <dbReference type="SAM" id="MobiDB-lite"/>
    </source>
</evidence>
<dbReference type="EMBL" id="KN818224">
    <property type="protein sequence ID" value="KIL70375.1"/>
    <property type="molecule type" value="Genomic_DNA"/>
</dbReference>
<evidence type="ECO:0000256" key="7">
    <source>
        <dbReference type="ARBA" id="ARBA00023002"/>
    </source>
</evidence>
<comment type="catalytic activity">
    <reaction evidence="11">
        <text>[ribosomal protein uS12]-(3S)-3-hydroxy-L-proline + 2-oxoglutarate + O2 = [ribosomal protein uS12]-(3S)-3,4-dihydroxy-L-proline + succinate + CO2</text>
        <dbReference type="Rhea" id="RHEA:54160"/>
        <dbReference type="Rhea" id="RHEA-COMP:13817"/>
        <dbReference type="Rhea" id="RHEA-COMP:13818"/>
        <dbReference type="ChEBI" id="CHEBI:15379"/>
        <dbReference type="ChEBI" id="CHEBI:16526"/>
        <dbReference type="ChEBI" id="CHEBI:16810"/>
        <dbReference type="ChEBI" id="CHEBI:30031"/>
        <dbReference type="ChEBI" id="CHEBI:85428"/>
        <dbReference type="ChEBI" id="CHEBI:138052"/>
    </reaction>
</comment>
<dbReference type="AlphaFoldDB" id="A0A0C2T3C4"/>
<keyword evidence="8" id="KW-0408">Iron</keyword>
<comment type="cofactor">
    <cofactor evidence="1">
        <name>L-ascorbate</name>
        <dbReference type="ChEBI" id="CHEBI:38290"/>
    </cofactor>
</comment>
<dbReference type="GO" id="GO:0010604">
    <property type="term" value="P:positive regulation of macromolecule metabolic process"/>
    <property type="evidence" value="ECO:0007669"/>
    <property type="project" value="UniProtKB-ARBA"/>
</dbReference>
<dbReference type="Gene3D" id="3.60.130.20">
    <property type="entry name" value="Oxoglutarate/iron-dependent oxygenase, C-terminal degradation domain"/>
    <property type="match status" value="1"/>
</dbReference>
<evidence type="ECO:0000256" key="12">
    <source>
        <dbReference type="ARBA" id="ARBA00081607"/>
    </source>
</evidence>
<dbReference type="GO" id="GO:0031543">
    <property type="term" value="F:peptidyl-proline dioxygenase activity"/>
    <property type="evidence" value="ECO:0007669"/>
    <property type="project" value="UniProtKB-ARBA"/>
</dbReference>
<dbReference type="GO" id="GO:0006449">
    <property type="term" value="P:regulation of translational termination"/>
    <property type="evidence" value="ECO:0007669"/>
    <property type="project" value="TreeGrafter"/>
</dbReference>
<evidence type="ECO:0000256" key="10">
    <source>
        <dbReference type="ARBA" id="ARBA00047444"/>
    </source>
</evidence>
<evidence type="ECO:0000256" key="6">
    <source>
        <dbReference type="ARBA" id="ARBA00022964"/>
    </source>
</evidence>
<organism evidence="15 16">
    <name type="scientific">Amanita muscaria (strain Koide BX008)</name>
    <dbReference type="NCBI Taxonomy" id="946122"/>
    <lineage>
        <taxon>Eukaryota</taxon>
        <taxon>Fungi</taxon>
        <taxon>Dikarya</taxon>
        <taxon>Basidiomycota</taxon>
        <taxon>Agaricomycotina</taxon>
        <taxon>Agaricomycetes</taxon>
        <taxon>Agaricomycetidae</taxon>
        <taxon>Agaricales</taxon>
        <taxon>Pluteineae</taxon>
        <taxon>Amanitaceae</taxon>
        <taxon>Amanita</taxon>
    </lineage>
</organism>
<dbReference type="InterPro" id="IPR005123">
    <property type="entry name" value="Oxoglu/Fe-dep_dioxygenase_dom"/>
</dbReference>
<feature type="compositionally biased region" description="Polar residues" evidence="13">
    <location>
        <begin position="546"/>
        <end position="561"/>
    </location>
</feature>
<evidence type="ECO:0000256" key="9">
    <source>
        <dbReference type="ARBA" id="ARBA00023242"/>
    </source>
</evidence>
<dbReference type="GO" id="GO:0009896">
    <property type="term" value="P:positive regulation of catabolic process"/>
    <property type="evidence" value="ECO:0007669"/>
    <property type="project" value="UniProtKB-ARBA"/>
</dbReference>
<dbReference type="GO" id="GO:0005737">
    <property type="term" value="C:cytoplasm"/>
    <property type="evidence" value="ECO:0007669"/>
    <property type="project" value="TreeGrafter"/>
</dbReference>
<dbReference type="InterPro" id="IPR006620">
    <property type="entry name" value="Pro_4_hyd_alph"/>
</dbReference>
<dbReference type="Proteomes" id="UP000054549">
    <property type="component" value="Unassembled WGS sequence"/>
</dbReference>
<accession>A0A0C2T3C4</accession>
<dbReference type="GO" id="GO:0031418">
    <property type="term" value="F:L-ascorbic acid binding"/>
    <property type="evidence" value="ECO:0007669"/>
    <property type="project" value="UniProtKB-KW"/>
</dbReference>
<evidence type="ECO:0000256" key="4">
    <source>
        <dbReference type="ARBA" id="ARBA00022723"/>
    </source>
</evidence>
<keyword evidence="16" id="KW-1185">Reference proteome</keyword>
<dbReference type="Gene3D" id="2.60.120.620">
    <property type="entry name" value="q2cbj1_9rhob like domain"/>
    <property type="match status" value="1"/>
</dbReference>
<dbReference type="PROSITE" id="PS51471">
    <property type="entry name" value="FE2OG_OXY"/>
    <property type="match status" value="1"/>
</dbReference>
<dbReference type="FunCoup" id="A0A0C2T3C4">
    <property type="interactions" value="384"/>
</dbReference>
<feature type="region of interest" description="Disordered" evidence="13">
    <location>
        <begin position="1"/>
        <end position="30"/>
    </location>
</feature>
<keyword evidence="4" id="KW-0479">Metal-binding</keyword>
<dbReference type="Pfam" id="PF10637">
    <property type="entry name" value="Ofd1_CTDD"/>
    <property type="match status" value="1"/>
</dbReference>
<dbReference type="PANTHER" id="PTHR12117">
    <property type="entry name" value="HISTONE ACETYLTRANSFERASE COMPLEX"/>
    <property type="match status" value="1"/>
</dbReference>
<reference evidence="15 16" key="1">
    <citation type="submission" date="2014-04" db="EMBL/GenBank/DDBJ databases">
        <title>Evolutionary Origins and Diversification of the Mycorrhizal Mutualists.</title>
        <authorList>
            <consortium name="DOE Joint Genome Institute"/>
            <consortium name="Mycorrhizal Genomics Consortium"/>
            <person name="Kohler A."/>
            <person name="Kuo A."/>
            <person name="Nagy L.G."/>
            <person name="Floudas D."/>
            <person name="Copeland A."/>
            <person name="Barry K.W."/>
            <person name="Cichocki N."/>
            <person name="Veneault-Fourrey C."/>
            <person name="LaButti K."/>
            <person name="Lindquist E.A."/>
            <person name="Lipzen A."/>
            <person name="Lundell T."/>
            <person name="Morin E."/>
            <person name="Murat C."/>
            <person name="Riley R."/>
            <person name="Ohm R."/>
            <person name="Sun H."/>
            <person name="Tunlid A."/>
            <person name="Henrissat B."/>
            <person name="Grigoriev I.V."/>
            <person name="Hibbett D.S."/>
            <person name="Martin F."/>
        </authorList>
    </citation>
    <scope>NUCLEOTIDE SEQUENCE [LARGE SCALE GENOMIC DNA]</scope>
    <source>
        <strain evidence="15 16">Koide BX008</strain>
    </source>
</reference>
<evidence type="ECO:0000259" key="14">
    <source>
        <dbReference type="PROSITE" id="PS51471"/>
    </source>
</evidence>
<name>A0A0C2T3C4_AMAMK</name>
<dbReference type="Pfam" id="PF13661">
    <property type="entry name" value="2OG-FeII_Oxy_4"/>
    <property type="match status" value="1"/>
</dbReference>
<comment type="subcellular location">
    <subcellularLocation>
        <location evidence="2">Nucleus</location>
    </subcellularLocation>
</comment>
<evidence type="ECO:0000313" key="15">
    <source>
        <dbReference type="EMBL" id="KIL70375.1"/>
    </source>
</evidence>
<dbReference type="PANTHER" id="PTHR12117:SF0">
    <property type="entry name" value="PROLYL 3-HYDROXYLASE OGFOD1"/>
    <property type="match status" value="1"/>
</dbReference>
<keyword evidence="6" id="KW-0223">Dioxygenase</keyword>
<dbReference type="FunFam" id="2.60.120.620:FF:000014">
    <property type="entry name" value="Prolyl 3,4-dihydroxylase TPA1"/>
    <property type="match status" value="1"/>
</dbReference>
<gene>
    <name evidence="15" type="ORF">M378DRAFT_67391</name>
</gene>
<keyword evidence="5" id="KW-0847">Vitamin C</keyword>
<dbReference type="InParanoid" id="A0A0C2T3C4"/>
<evidence type="ECO:0000313" key="16">
    <source>
        <dbReference type="Proteomes" id="UP000054549"/>
    </source>
</evidence>
<evidence type="ECO:0000256" key="2">
    <source>
        <dbReference type="ARBA" id="ARBA00004123"/>
    </source>
</evidence>
<feature type="domain" description="Fe2OG dioxygenase" evidence="14">
    <location>
        <begin position="146"/>
        <end position="262"/>
    </location>
</feature>
<dbReference type="SMART" id="SM00702">
    <property type="entry name" value="P4Hc"/>
    <property type="match status" value="1"/>
</dbReference>
<dbReference type="GO" id="GO:0005506">
    <property type="term" value="F:iron ion binding"/>
    <property type="evidence" value="ECO:0007669"/>
    <property type="project" value="InterPro"/>
</dbReference>
<evidence type="ECO:0000256" key="1">
    <source>
        <dbReference type="ARBA" id="ARBA00001961"/>
    </source>
</evidence>
<dbReference type="FunFam" id="3.60.130.20:FF:000003">
    <property type="entry name" value="Unplaced genomic scaffold supercont1.3, whole genome shotgun sequence"/>
    <property type="match status" value="1"/>
</dbReference>
<evidence type="ECO:0000256" key="3">
    <source>
        <dbReference type="ARBA" id="ARBA00007443"/>
    </source>
</evidence>
<dbReference type="InterPro" id="IPR051842">
    <property type="entry name" value="uS12_prolyl_hydroxylase"/>
</dbReference>
<dbReference type="InterPro" id="IPR019601">
    <property type="entry name" value="Oxoglutarate/Fe-dep_Oase_C"/>
</dbReference>
<evidence type="ECO:0000256" key="8">
    <source>
        <dbReference type="ARBA" id="ARBA00023004"/>
    </source>
</evidence>
<dbReference type="InterPro" id="IPR039558">
    <property type="entry name" value="TPA1/OFD1_N"/>
</dbReference>
<sequence length="631" mass="70670">MPRTRTRSPSPAPTDPKKRRKTSHSPSSSDHARFFADGLFDHDNTAKLHKTYVSNSPFKYAIIDHLFQNDLLEKVKDECLSELNFTTKETDIYKINQTGDLASLNYLAPEQLALLSDLRVLRDALYSLKFRKFLQSVTGCGPLSGVKQDMSVNSYTKGCHLLNHDDVIGTRRVSYILYMPLPRHQMWQKDWGGALELYPVQPNEEGQLEPEPVPAKSIPPSWNQFILFQVQPGRSFHSVEEVVVGIGEDGRERLSISGWFHAAQKGEEGYEPLPESEFKSSREQLTSSSTSFTPYQEAVEDVVIPDVDSLSDSHITFLSEYLNPVYLKPRTMKALASRFVEESSLELHSFLAHDLAHALEDGLRKLDASHGLDGSRETRVPPHTSGADGAWAIKGPPHKWRYCVLKKLEEGGPVATVRPMARCSVEGIIRSLQDELFPSAPFRSWITLVSRLMPMKHHVEARRFRPGLDYTLATSEEKEARLDVVLGLTTEVQDNPAREEERGWSTGEWGGWECYMAPHDEEDDPAVYRSGPSKKPHVNGDAANGSAKQGPNGSTASSSGRPVSDAGSPRSNDDESTLLTVQPGFNRLLLVLRDERVMRFVKYVSADADGSRWDICGEYEVGMIESDEDVR</sequence>
<dbReference type="HOGENOM" id="CLU_017005_0_0_1"/>
<comment type="catalytic activity">
    <reaction evidence="10">
        <text>[ribosomal protein uS12]-L-proline + 2-oxoglutarate + O2 = [ribosomal protein uS12]-(3S)-3-hydroxy-L-proline + succinate + CO2</text>
        <dbReference type="Rhea" id="RHEA:54156"/>
        <dbReference type="Rhea" id="RHEA-COMP:13816"/>
        <dbReference type="Rhea" id="RHEA-COMP:13818"/>
        <dbReference type="ChEBI" id="CHEBI:15379"/>
        <dbReference type="ChEBI" id="CHEBI:16526"/>
        <dbReference type="ChEBI" id="CHEBI:16810"/>
        <dbReference type="ChEBI" id="CHEBI:30031"/>
        <dbReference type="ChEBI" id="CHEBI:50342"/>
        <dbReference type="ChEBI" id="CHEBI:85428"/>
    </reaction>
</comment>
<dbReference type="OrthoDB" id="430522at2759"/>
<keyword evidence="7" id="KW-0560">Oxidoreductase</keyword>
<evidence type="ECO:0000256" key="5">
    <source>
        <dbReference type="ARBA" id="ARBA00022896"/>
    </source>
</evidence>
<protein>
    <recommendedName>
        <fullName evidence="12">uS12 prolyl 3,4-dihydroxylase</fullName>
    </recommendedName>
</protein>
<keyword evidence="9" id="KW-0539">Nucleus</keyword>
<dbReference type="STRING" id="946122.A0A0C2T3C4"/>